<dbReference type="GO" id="GO:0008902">
    <property type="term" value="F:hydroxymethylpyrimidine kinase activity"/>
    <property type="evidence" value="ECO:0007669"/>
    <property type="project" value="UniProtKB-EC"/>
</dbReference>
<comment type="pathway">
    <text evidence="4">Cofactor biosynthesis; thiamine diphosphate biosynthesis; 4-amino-2-methyl-5-diphosphomethylpyrimidine from 5-amino-1-(5-phospho-D-ribosyl)imidazole: step 3/3.</text>
</comment>
<dbReference type="GO" id="GO:0005524">
    <property type="term" value="F:ATP binding"/>
    <property type="evidence" value="ECO:0007669"/>
    <property type="project" value="UniProtKB-KW"/>
</dbReference>
<evidence type="ECO:0000256" key="4">
    <source>
        <dbReference type="ARBA" id="ARBA00004769"/>
    </source>
</evidence>
<comment type="catalytic activity">
    <reaction evidence="1">
        <text>4-amino-5-hydroxymethyl-2-methylpyrimidine + ATP = 4-amino-2-methyl-5-(phosphooxymethyl)pyrimidine + ADP + H(+)</text>
        <dbReference type="Rhea" id="RHEA:23096"/>
        <dbReference type="ChEBI" id="CHEBI:15378"/>
        <dbReference type="ChEBI" id="CHEBI:16892"/>
        <dbReference type="ChEBI" id="CHEBI:30616"/>
        <dbReference type="ChEBI" id="CHEBI:58354"/>
        <dbReference type="ChEBI" id="CHEBI:456216"/>
        <dbReference type="EC" id="2.7.1.49"/>
    </reaction>
</comment>
<dbReference type="PANTHER" id="PTHR20858:SF17">
    <property type="entry name" value="HYDROXYMETHYLPYRIMIDINE_PHOSPHOMETHYLPYRIMIDINE KINASE THI20-RELATED"/>
    <property type="match status" value="1"/>
</dbReference>
<reference evidence="11 12" key="1">
    <citation type="submission" date="2018-10" db="EMBL/GenBank/DDBJ databases">
        <title>Genomic Encyclopedia of Archaeal and Bacterial Type Strains, Phase II (KMG-II): from individual species to whole genera.</title>
        <authorList>
            <person name="Goeker M."/>
        </authorList>
    </citation>
    <scope>NUCLEOTIDE SEQUENCE [LARGE SCALE GENOMIC DNA]</scope>
    <source>
        <strain evidence="11 12">RP-AC37</strain>
    </source>
</reference>
<dbReference type="UniPathway" id="UPA00060">
    <property type="reaction ID" value="UER00138"/>
</dbReference>
<evidence type="ECO:0000256" key="9">
    <source>
        <dbReference type="ARBA" id="ARBA00022977"/>
    </source>
</evidence>
<evidence type="ECO:0000256" key="5">
    <source>
        <dbReference type="ARBA" id="ARBA00022679"/>
    </source>
</evidence>
<keyword evidence="7 11" id="KW-0418">Kinase</keyword>
<dbReference type="GO" id="GO:0009229">
    <property type="term" value="P:thiamine diphosphate biosynthetic process"/>
    <property type="evidence" value="ECO:0007669"/>
    <property type="project" value="UniProtKB-UniPathway"/>
</dbReference>
<evidence type="ECO:0000256" key="1">
    <source>
        <dbReference type="ARBA" id="ARBA00000151"/>
    </source>
</evidence>
<dbReference type="InParanoid" id="A0A420XLB5"/>
<dbReference type="InterPro" id="IPR029056">
    <property type="entry name" value="Ribokinase-like"/>
</dbReference>
<keyword evidence="12" id="KW-1185">Reference proteome</keyword>
<comment type="catalytic activity">
    <reaction evidence="2">
        <text>4-amino-2-methyl-5-(phosphooxymethyl)pyrimidine + ATP = 4-amino-2-methyl-5-(diphosphooxymethyl)pyrimidine + ADP</text>
        <dbReference type="Rhea" id="RHEA:19893"/>
        <dbReference type="ChEBI" id="CHEBI:30616"/>
        <dbReference type="ChEBI" id="CHEBI:57841"/>
        <dbReference type="ChEBI" id="CHEBI:58354"/>
        <dbReference type="ChEBI" id="CHEBI:456216"/>
        <dbReference type="EC" id="2.7.4.7"/>
    </reaction>
</comment>
<evidence type="ECO:0000256" key="2">
    <source>
        <dbReference type="ARBA" id="ARBA00000565"/>
    </source>
</evidence>
<keyword evidence="6" id="KW-0547">Nucleotide-binding</keyword>
<keyword evidence="8" id="KW-0067">ATP-binding</keyword>
<dbReference type="Gene3D" id="3.40.1190.20">
    <property type="match status" value="1"/>
</dbReference>
<dbReference type="Pfam" id="PF08543">
    <property type="entry name" value="Phos_pyr_kin"/>
    <property type="match status" value="1"/>
</dbReference>
<dbReference type="Proteomes" id="UP000281955">
    <property type="component" value="Unassembled WGS sequence"/>
</dbReference>
<evidence type="ECO:0000256" key="3">
    <source>
        <dbReference type="ARBA" id="ARBA00003848"/>
    </source>
</evidence>
<dbReference type="SUPFAM" id="SSF53613">
    <property type="entry name" value="Ribokinase-like"/>
    <property type="match status" value="1"/>
</dbReference>
<evidence type="ECO:0000313" key="12">
    <source>
        <dbReference type="Proteomes" id="UP000281955"/>
    </source>
</evidence>
<dbReference type="CDD" id="cd01169">
    <property type="entry name" value="HMPP_kinase"/>
    <property type="match status" value="1"/>
</dbReference>
<dbReference type="AlphaFoldDB" id="A0A420XLB5"/>
<keyword evidence="9" id="KW-0784">Thiamine biosynthesis</keyword>
<dbReference type="GO" id="GO:0008972">
    <property type="term" value="F:phosphomethylpyrimidine kinase activity"/>
    <property type="evidence" value="ECO:0007669"/>
    <property type="project" value="UniProtKB-EC"/>
</dbReference>
<gene>
    <name evidence="11" type="ORF">CLV35_3068</name>
</gene>
<dbReference type="InterPro" id="IPR004399">
    <property type="entry name" value="HMP/HMP-P_kinase_dom"/>
</dbReference>
<proteinExistence type="predicted"/>
<dbReference type="OrthoDB" id="34166at2"/>
<evidence type="ECO:0000313" key="11">
    <source>
        <dbReference type="EMBL" id="RKS71272.1"/>
    </source>
</evidence>
<accession>A0A420XLB5</accession>
<name>A0A420XLB5_9ACTN</name>
<comment type="caution">
    <text evidence="11">The sequence shown here is derived from an EMBL/GenBank/DDBJ whole genome shotgun (WGS) entry which is preliminary data.</text>
</comment>
<protein>
    <submittedName>
        <fullName evidence="11">Hydroxymethylpyrimidine/phosphomethylpyrimidine kinase</fullName>
    </submittedName>
</protein>
<evidence type="ECO:0000256" key="6">
    <source>
        <dbReference type="ARBA" id="ARBA00022741"/>
    </source>
</evidence>
<dbReference type="GO" id="GO:0005829">
    <property type="term" value="C:cytosol"/>
    <property type="evidence" value="ECO:0007669"/>
    <property type="project" value="TreeGrafter"/>
</dbReference>
<dbReference type="FunFam" id="3.40.1190.20:FF:000003">
    <property type="entry name" value="Phosphomethylpyrimidine kinase ThiD"/>
    <property type="match status" value="1"/>
</dbReference>
<dbReference type="EMBL" id="RBWV01000014">
    <property type="protein sequence ID" value="RKS71272.1"/>
    <property type="molecule type" value="Genomic_DNA"/>
</dbReference>
<evidence type="ECO:0000256" key="7">
    <source>
        <dbReference type="ARBA" id="ARBA00022777"/>
    </source>
</evidence>
<dbReference type="RefSeq" id="WP_121194366.1">
    <property type="nucleotide sequence ID" value="NZ_RBWV01000014.1"/>
</dbReference>
<feature type="domain" description="Pyridoxamine kinase/Phosphomethylpyrimidine kinase" evidence="10">
    <location>
        <begin position="13"/>
        <end position="259"/>
    </location>
</feature>
<dbReference type="InterPro" id="IPR013749">
    <property type="entry name" value="PM/HMP-P_kinase-1"/>
</dbReference>
<sequence length="280" mass="28309">MSAVVVLTVAGSDPSGGAGIQADLKTFSALGTYGAAVLTALTAQNTRGVTGVHEVPADFVTAQLDAVLGDLDVRCVKTGMLGTPEVVEAVAAAVARHRVPQLVVDPVLVATSGDALGAAGTAEAVRERLLPLATLVTPNLPEAAALLGHPVPDRAAMAQAAQELRALGAGAALVKGGHLDGSTSDDVLADADGLLELSAPRVPTRNTHGTGCTLASAVAAHLARGLPLRESVRLGKDYLTRALLHADELEVGSGSGPVHHFADWWRPEQGAAVRSAGAPR</sequence>
<evidence type="ECO:0000256" key="8">
    <source>
        <dbReference type="ARBA" id="ARBA00022840"/>
    </source>
</evidence>
<dbReference type="NCBIfam" id="TIGR00097">
    <property type="entry name" value="HMP-P_kinase"/>
    <property type="match status" value="1"/>
</dbReference>
<dbReference type="PANTHER" id="PTHR20858">
    <property type="entry name" value="PHOSPHOMETHYLPYRIMIDINE KINASE"/>
    <property type="match status" value="1"/>
</dbReference>
<organism evidence="11 12">
    <name type="scientific">Motilibacter peucedani</name>
    <dbReference type="NCBI Taxonomy" id="598650"/>
    <lineage>
        <taxon>Bacteria</taxon>
        <taxon>Bacillati</taxon>
        <taxon>Actinomycetota</taxon>
        <taxon>Actinomycetes</taxon>
        <taxon>Motilibacterales</taxon>
        <taxon>Motilibacteraceae</taxon>
        <taxon>Motilibacter</taxon>
    </lineage>
</organism>
<comment type="function">
    <text evidence="3">Catalyzes the phosphorylation of hydroxymethylpyrimidine phosphate (HMP-P) to HMP-PP, and of HMP to HMP-P.</text>
</comment>
<dbReference type="FunCoup" id="A0A420XLB5">
    <property type="interactions" value="167"/>
</dbReference>
<dbReference type="GO" id="GO:0009228">
    <property type="term" value="P:thiamine biosynthetic process"/>
    <property type="evidence" value="ECO:0007669"/>
    <property type="project" value="UniProtKB-KW"/>
</dbReference>
<keyword evidence="5" id="KW-0808">Transferase</keyword>
<evidence type="ECO:0000259" key="10">
    <source>
        <dbReference type="Pfam" id="PF08543"/>
    </source>
</evidence>